<keyword evidence="3" id="KW-0997">Cell inner membrane</keyword>
<organism evidence="8 9">
    <name type="scientific">Dawidia soli</name>
    <dbReference type="NCBI Taxonomy" id="2782352"/>
    <lineage>
        <taxon>Bacteria</taxon>
        <taxon>Pseudomonadati</taxon>
        <taxon>Bacteroidota</taxon>
        <taxon>Cytophagia</taxon>
        <taxon>Cytophagales</taxon>
        <taxon>Chryseotaleaceae</taxon>
        <taxon>Dawidia</taxon>
    </lineage>
</organism>
<evidence type="ECO:0000313" key="8">
    <source>
        <dbReference type="EMBL" id="MBT1688738.1"/>
    </source>
</evidence>
<reference evidence="8 9" key="1">
    <citation type="submission" date="2021-05" db="EMBL/GenBank/DDBJ databases">
        <title>A Polyphasic approach of four new species of the genus Ohtaekwangia: Ohtaekwangia histidinii sp. nov., Ohtaekwangia cretensis sp. nov., Ohtaekwangia indiensis sp. nov., Ohtaekwangia reichenbachii sp. nov. from diverse environment.</title>
        <authorList>
            <person name="Octaviana S."/>
        </authorList>
    </citation>
    <scope>NUCLEOTIDE SEQUENCE [LARGE SCALE GENOMIC DNA]</scope>
    <source>
        <strain evidence="8 9">PWU37</strain>
    </source>
</reference>
<dbReference type="EMBL" id="JAHESC010000030">
    <property type="protein sequence ID" value="MBT1688738.1"/>
    <property type="molecule type" value="Genomic_DNA"/>
</dbReference>
<evidence type="ECO:0000256" key="3">
    <source>
        <dbReference type="ARBA" id="ARBA00022519"/>
    </source>
</evidence>
<dbReference type="AlphaFoldDB" id="A0AAP2DB50"/>
<dbReference type="GO" id="GO:0016746">
    <property type="term" value="F:acyltransferase activity"/>
    <property type="evidence" value="ECO:0007669"/>
    <property type="project" value="UniProtKB-KW"/>
</dbReference>
<sequence>MASLKIIRRKIRYAVVYGLVRFLIFLSNLMPRIAWLRFCGFLGRLAYPFAGQTRTRTLRHLTLAYGKEKSAAEIRALSRRTFEYLGKNAGEMLRATASLHTAADLDKFLVVHGYENFERAQAKGKGVIFLTCHMGAFDLQVTVMALRGLNPNIIGTPLKDPRLNDLLWDYRNKHGAIAIERGRETFRMIKVLKSGGSVALLIDQDTRVKSRFVNFFGMPAATPVGATVMALKTGASIVPTYIYLGTDWKQHMHILPEISLNVSGNDEADMVYNTQILTNFIEQQVRSHPEQWVWMHERWKTKPGEEIA</sequence>
<dbReference type="GO" id="GO:0009247">
    <property type="term" value="P:glycolipid biosynthetic process"/>
    <property type="evidence" value="ECO:0007669"/>
    <property type="project" value="UniProtKB-ARBA"/>
</dbReference>
<evidence type="ECO:0000256" key="4">
    <source>
        <dbReference type="ARBA" id="ARBA00022679"/>
    </source>
</evidence>
<keyword evidence="5 7" id="KW-0472">Membrane</keyword>
<keyword evidence="6 8" id="KW-0012">Acyltransferase</keyword>
<evidence type="ECO:0000313" key="9">
    <source>
        <dbReference type="Proteomes" id="UP001319180"/>
    </source>
</evidence>
<dbReference type="CDD" id="cd07984">
    <property type="entry name" value="LPLAT_LABLAT-like"/>
    <property type="match status" value="1"/>
</dbReference>
<accession>A0AAP2DB50</accession>
<feature type="transmembrane region" description="Helical" evidence="7">
    <location>
        <begin position="12"/>
        <end position="30"/>
    </location>
</feature>
<evidence type="ECO:0000256" key="1">
    <source>
        <dbReference type="ARBA" id="ARBA00004533"/>
    </source>
</evidence>
<evidence type="ECO:0000256" key="2">
    <source>
        <dbReference type="ARBA" id="ARBA00022475"/>
    </source>
</evidence>
<keyword evidence="7" id="KW-1133">Transmembrane helix</keyword>
<keyword evidence="9" id="KW-1185">Reference proteome</keyword>
<evidence type="ECO:0000256" key="5">
    <source>
        <dbReference type="ARBA" id="ARBA00023136"/>
    </source>
</evidence>
<evidence type="ECO:0000256" key="7">
    <source>
        <dbReference type="SAM" id="Phobius"/>
    </source>
</evidence>
<name>A0AAP2DB50_9BACT</name>
<comment type="subcellular location">
    <subcellularLocation>
        <location evidence="1">Cell inner membrane</location>
    </subcellularLocation>
</comment>
<comment type="caution">
    <text evidence="8">The sequence shown here is derived from an EMBL/GenBank/DDBJ whole genome shotgun (WGS) entry which is preliminary data.</text>
</comment>
<dbReference type="Pfam" id="PF03279">
    <property type="entry name" value="Lip_A_acyltrans"/>
    <property type="match status" value="1"/>
</dbReference>
<dbReference type="GO" id="GO:0005886">
    <property type="term" value="C:plasma membrane"/>
    <property type="evidence" value="ECO:0007669"/>
    <property type="project" value="UniProtKB-SubCell"/>
</dbReference>
<dbReference type="PIRSF" id="PIRSF026649">
    <property type="entry name" value="MsbB"/>
    <property type="match status" value="1"/>
</dbReference>
<dbReference type="SUPFAM" id="SSF69593">
    <property type="entry name" value="Glycerol-3-phosphate (1)-acyltransferase"/>
    <property type="match status" value="1"/>
</dbReference>
<keyword evidence="4" id="KW-0808">Transferase</keyword>
<proteinExistence type="predicted"/>
<protein>
    <submittedName>
        <fullName evidence="8">Lysophospholipid acyltransferase family protein</fullName>
    </submittedName>
</protein>
<dbReference type="InterPro" id="IPR004960">
    <property type="entry name" value="LipA_acyltrans"/>
</dbReference>
<dbReference type="RefSeq" id="WP_254091964.1">
    <property type="nucleotide sequence ID" value="NZ_JAHESC010000030.1"/>
</dbReference>
<keyword evidence="2" id="KW-1003">Cell membrane</keyword>
<keyword evidence="7" id="KW-0812">Transmembrane</keyword>
<dbReference type="PANTHER" id="PTHR30606:SF10">
    <property type="entry name" value="PHOSPHATIDYLINOSITOL MANNOSIDE ACYLTRANSFERASE"/>
    <property type="match status" value="1"/>
</dbReference>
<evidence type="ECO:0000256" key="6">
    <source>
        <dbReference type="ARBA" id="ARBA00023315"/>
    </source>
</evidence>
<gene>
    <name evidence="8" type="ORF">KK078_19365</name>
</gene>
<dbReference type="PANTHER" id="PTHR30606">
    <property type="entry name" value="LIPID A BIOSYNTHESIS LAUROYL ACYLTRANSFERASE"/>
    <property type="match status" value="1"/>
</dbReference>
<dbReference type="Proteomes" id="UP001319180">
    <property type="component" value="Unassembled WGS sequence"/>
</dbReference>